<reference evidence="7 8" key="1">
    <citation type="submission" date="2020-08" db="EMBL/GenBank/DDBJ databases">
        <title>Bridging the membrane lipid divide: bacteria of the FCB group superphylum have the potential to synthesize archaeal ether lipids.</title>
        <authorList>
            <person name="Villanueva L."/>
            <person name="Von Meijenfeldt F.A.B."/>
            <person name="Westbye A.B."/>
            <person name="Yadav S."/>
            <person name="Hopmans E.C."/>
            <person name="Dutilh B.E."/>
            <person name="Sinninghe Damste J.S."/>
        </authorList>
    </citation>
    <scope>NUCLEOTIDE SEQUENCE [LARGE SCALE GENOMIC DNA]</scope>
    <source>
        <strain evidence="7">NIOZ-UU36</strain>
    </source>
</reference>
<feature type="domain" description="GH26" evidence="6">
    <location>
        <begin position="46"/>
        <end position="415"/>
    </location>
</feature>
<dbReference type="Proteomes" id="UP000614469">
    <property type="component" value="Unassembled WGS sequence"/>
</dbReference>
<dbReference type="EMBL" id="JACNJN010000172">
    <property type="protein sequence ID" value="MBC8336567.1"/>
    <property type="molecule type" value="Genomic_DNA"/>
</dbReference>
<keyword evidence="5" id="KW-0812">Transmembrane</keyword>
<gene>
    <name evidence="7" type="ORF">H8E29_14995</name>
</gene>
<dbReference type="InterPro" id="IPR017853">
    <property type="entry name" value="GH"/>
</dbReference>
<dbReference type="SUPFAM" id="SSF51445">
    <property type="entry name" value="(Trans)glycosidases"/>
    <property type="match status" value="1"/>
</dbReference>
<comment type="similarity">
    <text evidence="1 4">Belongs to the glycosyl hydrolase 26 family.</text>
</comment>
<feature type="active site" description="Proton donor" evidence="4">
    <location>
        <position position="219"/>
    </location>
</feature>
<evidence type="ECO:0000313" key="7">
    <source>
        <dbReference type="EMBL" id="MBC8336567.1"/>
    </source>
</evidence>
<dbReference type="GO" id="GO:0006080">
    <property type="term" value="P:substituted mannan metabolic process"/>
    <property type="evidence" value="ECO:0007669"/>
    <property type="project" value="InterPro"/>
</dbReference>
<dbReference type="PRINTS" id="PR00739">
    <property type="entry name" value="GLHYDRLASE26"/>
</dbReference>
<dbReference type="InterPro" id="IPR000805">
    <property type="entry name" value="Glyco_hydro_26"/>
</dbReference>
<keyword evidence="5" id="KW-1133">Transmembrane helix</keyword>
<evidence type="ECO:0000256" key="2">
    <source>
        <dbReference type="ARBA" id="ARBA00022801"/>
    </source>
</evidence>
<dbReference type="Gene3D" id="3.20.20.80">
    <property type="entry name" value="Glycosidases"/>
    <property type="match status" value="1"/>
</dbReference>
<dbReference type="PROSITE" id="PS51257">
    <property type="entry name" value="PROKAR_LIPOPROTEIN"/>
    <property type="match status" value="1"/>
</dbReference>
<evidence type="ECO:0000256" key="4">
    <source>
        <dbReference type="PROSITE-ProRule" id="PRU01100"/>
    </source>
</evidence>
<dbReference type="Pfam" id="PF02156">
    <property type="entry name" value="Glyco_hydro_26"/>
    <property type="match status" value="1"/>
</dbReference>
<evidence type="ECO:0000256" key="1">
    <source>
        <dbReference type="ARBA" id="ARBA00007754"/>
    </source>
</evidence>
<comment type="caution">
    <text evidence="7">The sequence shown here is derived from an EMBL/GenBank/DDBJ whole genome shotgun (WGS) entry which is preliminary data.</text>
</comment>
<evidence type="ECO:0000259" key="6">
    <source>
        <dbReference type="PROSITE" id="PS51764"/>
    </source>
</evidence>
<sequence length="425" mass="48554">MRTFSRLQQPRGFIILILAIVIALSGCTLRLRPISSIPTIDARATNETKALFINLWTLADTNQTLFGHQDDTFFGVGWRDEPGRSDILEVSGSYPAVYGWEIGDLELGRPTNLDGVPFDTMREKIIEGYRRGGVITISWHMNNPVTYESIGSDPDDPYPGRSWDRTEAVSTILPGGSNHAMYRRWLDDFAEFAKSLTVSGVPWNDEEHLVPVIFRPFHEHNGSVFWWGGRNTTEADYIALWRFTVQYLRDLRGVHNLLYAYSPDARFMRGRDRDYSFPDLDTFRTAYFYAYPGDDYVDVFGLDYYVNAFPIGTGVDGSAGYQSSLDMLVQAAHARSDLKIPALTETGGQRWPDPDWWTTFLYPALVGTRQTQKGQVAYALVWRNWDETHHDGPYPGGSSADDFVEFKNTRIHFEDEIPFNLYTWP</sequence>
<evidence type="ECO:0000256" key="5">
    <source>
        <dbReference type="SAM" id="Phobius"/>
    </source>
</evidence>
<dbReference type="InterPro" id="IPR022790">
    <property type="entry name" value="GH26_dom"/>
</dbReference>
<name>A0A8J6TKF4_9CHLR</name>
<feature type="transmembrane region" description="Helical" evidence="5">
    <location>
        <begin position="12"/>
        <end position="31"/>
    </location>
</feature>
<keyword evidence="3 4" id="KW-0326">Glycosidase</keyword>
<keyword evidence="2 4" id="KW-0378">Hydrolase</keyword>
<accession>A0A8J6TKF4</accession>
<dbReference type="PANTHER" id="PTHR40079:SF4">
    <property type="entry name" value="GH26 DOMAIN-CONTAINING PROTEIN-RELATED"/>
    <property type="match status" value="1"/>
</dbReference>
<dbReference type="AlphaFoldDB" id="A0A8J6TKF4"/>
<dbReference type="GO" id="GO:0016985">
    <property type="term" value="F:mannan endo-1,4-beta-mannosidase activity"/>
    <property type="evidence" value="ECO:0007669"/>
    <property type="project" value="InterPro"/>
</dbReference>
<keyword evidence="5" id="KW-0472">Membrane</keyword>
<evidence type="ECO:0000256" key="3">
    <source>
        <dbReference type="ARBA" id="ARBA00023295"/>
    </source>
</evidence>
<dbReference type="PROSITE" id="PS51764">
    <property type="entry name" value="GH26"/>
    <property type="match status" value="1"/>
</dbReference>
<proteinExistence type="inferred from homology"/>
<dbReference type="PANTHER" id="PTHR40079">
    <property type="entry name" value="MANNAN ENDO-1,4-BETA-MANNOSIDASE E-RELATED"/>
    <property type="match status" value="1"/>
</dbReference>
<evidence type="ECO:0000313" key="8">
    <source>
        <dbReference type="Proteomes" id="UP000614469"/>
    </source>
</evidence>
<protein>
    <submittedName>
        <fullName evidence="7">Beta-mannosidase</fullName>
    </submittedName>
</protein>
<organism evidence="7 8">
    <name type="scientific">Candidatus Desulfolinea nitratireducens</name>
    <dbReference type="NCBI Taxonomy" id="2841698"/>
    <lineage>
        <taxon>Bacteria</taxon>
        <taxon>Bacillati</taxon>
        <taxon>Chloroflexota</taxon>
        <taxon>Anaerolineae</taxon>
        <taxon>Anaerolineales</taxon>
        <taxon>Anaerolineales incertae sedis</taxon>
        <taxon>Candidatus Desulfolinea</taxon>
    </lineage>
</organism>
<feature type="active site" description="Nucleophile" evidence="4">
    <location>
        <position position="345"/>
    </location>
</feature>